<feature type="compositionally biased region" description="Basic and acidic residues" evidence="1">
    <location>
        <begin position="175"/>
        <end position="184"/>
    </location>
</feature>
<sequence>MLRPPLLVTKQSRLPLSPKLVAKQSRPPLLVAFLSRRETPLSPARPLVTFSLASTSVALQDISFLPESQRAIVPRLNKKQHFSGSMIETNKFKERRLEGVPKLKRSSSFNEDRESEKIGDSSQPKYPSGASKNISDMNSMSDDNATKISPVSDARKSSAWMDIPRSSPLRSSTDGSKRSRECDPVKGSSIGLKSFQEFKEKAYFWS</sequence>
<protein>
    <submittedName>
        <fullName evidence="2">Uncharacterized protein</fullName>
    </submittedName>
</protein>
<feature type="compositionally biased region" description="Polar residues" evidence="1">
    <location>
        <begin position="120"/>
        <end position="149"/>
    </location>
</feature>
<gene>
    <name evidence="2" type="ORF">ZIOFF_054516</name>
</gene>
<keyword evidence="3" id="KW-1185">Reference proteome</keyword>
<dbReference type="EMBL" id="JACMSC010000015">
    <property type="protein sequence ID" value="KAG6485949.1"/>
    <property type="molecule type" value="Genomic_DNA"/>
</dbReference>
<evidence type="ECO:0000313" key="2">
    <source>
        <dbReference type="EMBL" id="KAG6485949.1"/>
    </source>
</evidence>
<organism evidence="2 3">
    <name type="scientific">Zingiber officinale</name>
    <name type="common">Ginger</name>
    <name type="synonym">Amomum zingiber</name>
    <dbReference type="NCBI Taxonomy" id="94328"/>
    <lineage>
        <taxon>Eukaryota</taxon>
        <taxon>Viridiplantae</taxon>
        <taxon>Streptophyta</taxon>
        <taxon>Embryophyta</taxon>
        <taxon>Tracheophyta</taxon>
        <taxon>Spermatophyta</taxon>
        <taxon>Magnoliopsida</taxon>
        <taxon>Liliopsida</taxon>
        <taxon>Zingiberales</taxon>
        <taxon>Zingiberaceae</taxon>
        <taxon>Zingiber</taxon>
    </lineage>
</organism>
<evidence type="ECO:0000313" key="3">
    <source>
        <dbReference type="Proteomes" id="UP000734854"/>
    </source>
</evidence>
<proteinExistence type="predicted"/>
<evidence type="ECO:0000256" key="1">
    <source>
        <dbReference type="SAM" id="MobiDB-lite"/>
    </source>
</evidence>
<feature type="compositionally biased region" description="Basic and acidic residues" evidence="1">
    <location>
        <begin position="110"/>
        <end position="119"/>
    </location>
</feature>
<comment type="caution">
    <text evidence="2">The sequence shown here is derived from an EMBL/GenBank/DDBJ whole genome shotgun (WGS) entry which is preliminary data.</text>
</comment>
<name>A0A8J5FDQ5_ZINOF</name>
<feature type="region of interest" description="Disordered" evidence="1">
    <location>
        <begin position="103"/>
        <end position="187"/>
    </location>
</feature>
<dbReference type="Proteomes" id="UP000734854">
    <property type="component" value="Unassembled WGS sequence"/>
</dbReference>
<reference evidence="2 3" key="1">
    <citation type="submission" date="2020-08" db="EMBL/GenBank/DDBJ databases">
        <title>Plant Genome Project.</title>
        <authorList>
            <person name="Zhang R.-G."/>
        </authorList>
    </citation>
    <scope>NUCLEOTIDE SEQUENCE [LARGE SCALE GENOMIC DNA]</scope>
    <source>
        <tissue evidence="2">Rhizome</tissue>
    </source>
</reference>
<accession>A0A8J5FDQ5</accession>
<dbReference type="AlphaFoldDB" id="A0A8J5FDQ5"/>